<name>A0ABR3YW75_9PEZI</name>
<dbReference type="Gene3D" id="1.10.10.2120">
    <property type="match status" value="1"/>
</dbReference>
<dbReference type="Gene3D" id="3.60.60.10">
    <property type="entry name" value="Penicillin V Acylase, Chain A"/>
    <property type="match status" value="1"/>
</dbReference>
<evidence type="ECO:0000313" key="2">
    <source>
        <dbReference type="Proteomes" id="UP001583186"/>
    </source>
</evidence>
<sequence length="121" mass="13381">MKQVTLAGTAREVGTQYGKLSSEEILFSIYSYKDIFHQTTGKSWAESCKTALQWLPVLQKDCPDIFAEMEAMAAAAGLAFEDILALNQRSDIALTHYTDGCTSIAQVCKTDTKPLLLTWLI</sequence>
<accession>A0ABR3YW75</accession>
<dbReference type="EMBL" id="JAWCUI010000043">
    <property type="protein sequence ID" value="KAL1892591.1"/>
    <property type="molecule type" value="Genomic_DNA"/>
</dbReference>
<gene>
    <name evidence="1" type="ORF">Sste5346_006876</name>
</gene>
<evidence type="ECO:0000313" key="1">
    <source>
        <dbReference type="EMBL" id="KAL1892591.1"/>
    </source>
</evidence>
<protein>
    <submittedName>
        <fullName evidence="1">Uncharacterized protein</fullName>
    </submittedName>
</protein>
<keyword evidence="2" id="KW-1185">Reference proteome</keyword>
<dbReference type="InterPro" id="IPR047801">
    <property type="entry name" value="Peptidase_C45"/>
</dbReference>
<organism evidence="1 2">
    <name type="scientific">Sporothrix stenoceras</name>
    <dbReference type="NCBI Taxonomy" id="5173"/>
    <lineage>
        <taxon>Eukaryota</taxon>
        <taxon>Fungi</taxon>
        <taxon>Dikarya</taxon>
        <taxon>Ascomycota</taxon>
        <taxon>Pezizomycotina</taxon>
        <taxon>Sordariomycetes</taxon>
        <taxon>Sordariomycetidae</taxon>
        <taxon>Ophiostomatales</taxon>
        <taxon>Ophiostomataceae</taxon>
        <taxon>Sporothrix</taxon>
    </lineage>
</organism>
<reference evidence="1 2" key="1">
    <citation type="journal article" date="2024" name="IMA Fungus">
        <title>IMA Genome - F19 : A genome assembly and annotation guide to empower mycologists, including annotated draft genome sequences of Ceratocystis pirilliformis, Diaporthe australafricana, Fusarium ophioides, Paecilomyces lecythidis, and Sporothrix stenoceras.</title>
        <authorList>
            <person name="Aylward J."/>
            <person name="Wilson A.M."/>
            <person name="Visagie C.M."/>
            <person name="Spraker J."/>
            <person name="Barnes I."/>
            <person name="Buitendag C."/>
            <person name="Ceriani C."/>
            <person name="Del Mar Angel L."/>
            <person name="du Plessis D."/>
            <person name="Fuchs T."/>
            <person name="Gasser K."/>
            <person name="Kramer D."/>
            <person name="Li W."/>
            <person name="Munsamy K."/>
            <person name="Piso A."/>
            <person name="Price J.L."/>
            <person name="Sonnekus B."/>
            <person name="Thomas C."/>
            <person name="van der Nest A."/>
            <person name="van Dijk A."/>
            <person name="van Heerden A."/>
            <person name="van Vuuren N."/>
            <person name="Yilmaz N."/>
            <person name="Duong T.A."/>
            <person name="van der Merwe N.A."/>
            <person name="Wingfield M.J."/>
            <person name="Wingfield B.D."/>
        </authorList>
    </citation>
    <scope>NUCLEOTIDE SEQUENCE [LARGE SCALE GENOMIC DNA]</scope>
    <source>
        <strain evidence="1 2">CMW 5346</strain>
    </source>
</reference>
<comment type="caution">
    <text evidence="1">The sequence shown here is derived from an EMBL/GenBank/DDBJ whole genome shotgun (WGS) entry which is preliminary data.</text>
</comment>
<dbReference type="PANTHER" id="PTHR34180:SF1">
    <property type="entry name" value="BETA-ALANYL-DOPAMINE_CARCININE HYDROLASE"/>
    <property type="match status" value="1"/>
</dbReference>
<proteinExistence type="predicted"/>
<dbReference type="Proteomes" id="UP001583186">
    <property type="component" value="Unassembled WGS sequence"/>
</dbReference>
<dbReference type="PANTHER" id="PTHR34180">
    <property type="entry name" value="PEPTIDASE C45"/>
    <property type="match status" value="1"/>
</dbReference>